<dbReference type="GO" id="GO:0007015">
    <property type="term" value="P:actin filament organization"/>
    <property type="evidence" value="ECO:0007669"/>
    <property type="project" value="TreeGrafter"/>
</dbReference>
<keyword evidence="3" id="KW-1003">Cell membrane</keyword>
<dbReference type="InterPro" id="IPR013912">
    <property type="entry name" value="Adenylate_cyclase-assoc_CAP_C"/>
</dbReference>
<feature type="domain" description="C-CAP/cofactor C-like" evidence="7">
    <location>
        <begin position="325"/>
        <end position="459"/>
    </location>
</feature>
<evidence type="ECO:0000313" key="9">
    <source>
        <dbReference type="Proteomes" id="UP000594262"/>
    </source>
</evidence>
<dbReference type="GO" id="GO:0005886">
    <property type="term" value="C:plasma membrane"/>
    <property type="evidence" value="ECO:0007669"/>
    <property type="project" value="UniProtKB-SubCell"/>
</dbReference>
<feature type="compositionally biased region" description="Pro residues" evidence="6">
    <location>
        <begin position="227"/>
        <end position="244"/>
    </location>
</feature>
<feature type="region of interest" description="Disordered" evidence="6">
    <location>
        <begin position="198"/>
        <end position="254"/>
    </location>
</feature>
<dbReference type="OrthoDB" id="1601at2759"/>
<dbReference type="GO" id="GO:0000902">
    <property type="term" value="P:cell morphogenesis"/>
    <property type="evidence" value="ECO:0007669"/>
    <property type="project" value="TreeGrafter"/>
</dbReference>
<dbReference type="GO" id="GO:0003779">
    <property type="term" value="F:actin binding"/>
    <property type="evidence" value="ECO:0007669"/>
    <property type="project" value="InterPro"/>
</dbReference>
<dbReference type="EnsemblMetazoa" id="CLYHEMT000918.1">
    <property type="protein sequence ID" value="CLYHEMP000918.1"/>
    <property type="gene ID" value="CLYHEMG000918"/>
</dbReference>
<dbReference type="GO" id="GO:0019933">
    <property type="term" value="P:cAMP-mediated signaling"/>
    <property type="evidence" value="ECO:0007669"/>
    <property type="project" value="TreeGrafter"/>
</dbReference>
<dbReference type="GO" id="GO:0008179">
    <property type="term" value="F:adenylate cyclase binding"/>
    <property type="evidence" value="ECO:0007669"/>
    <property type="project" value="TreeGrafter"/>
</dbReference>
<dbReference type="Pfam" id="PF21938">
    <property type="entry name" value="CAP_N"/>
    <property type="match status" value="1"/>
</dbReference>
<dbReference type="PANTHER" id="PTHR10652:SF0">
    <property type="entry name" value="ADENYLYL CYCLASE-ASSOCIATED PROTEIN"/>
    <property type="match status" value="1"/>
</dbReference>
<dbReference type="Gene3D" id="2.160.20.70">
    <property type="match status" value="1"/>
</dbReference>
<dbReference type="PROSITE" id="PS01088">
    <property type="entry name" value="CAP_1"/>
    <property type="match status" value="1"/>
</dbReference>
<dbReference type="GeneID" id="136809453"/>
<dbReference type="Gene3D" id="1.25.40.330">
    <property type="entry name" value="Adenylate cyclase-associated CAP, N-terminal domain"/>
    <property type="match status" value="1"/>
</dbReference>
<sequence>MAADLEKLVARLEAVTGRLESAASRGGSSGGAAAGNDDPDWYDDYVAFHKENFDSFLKATEGLGGDVASIGKLVGNAFSAHKDVVTIAARNGRPSGSDLPTILIPLSNAITAVQEFRDANRKSAQFNHLSALSEAIPFLGWVSISPKPGQYVGQMEESAQFYTNKVLKEFKESDPKQADWARSLIKLLKATTQHVKDNHGTGLQWNKDKPAATGATKAGGAPSAGGAPPPPPPAAAPPPPPPAPAGGSSGASEEVDRSQLFAALNKGGAVTSGLKKVTNDMKTHKNPALRNQGPVAAAKASSSLSPRPYSPPKFKKFNAPEVKKPPKFELQDKKWIIEHQDGNQNLVIDRTNDKQAVYMYKCKNSVLQVQGKINSIVLDNCVKCGVVFTDLISTCEFINCQSVKAQANGYVPTISIDKTDGCQVFLNEKNLDVQIISAKSSEMNICINNEDGDLNEFPLPEQYKTVWDGKKFVTTVMDLNL</sequence>
<dbReference type="FunFam" id="1.25.40.330:FF:000001">
    <property type="entry name" value="Adenylyl cyclase-associated protein"/>
    <property type="match status" value="1"/>
</dbReference>
<dbReference type="Proteomes" id="UP000594262">
    <property type="component" value="Unplaced"/>
</dbReference>
<organism evidence="8 9">
    <name type="scientific">Clytia hemisphaerica</name>
    <dbReference type="NCBI Taxonomy" id="252671"/>
    <lineage>
        <taxon>Eukaryota</taxon>
        <taxon>Metazoa</taxon>
        <taxon>Cnidaria</taxon>
        <taxon>Hydrozoa</taxon>
        <taxon>Hydroidolina</taxon>
        <taxon>Leptothecata</taxon>
        <taxon>Obeliida</taxon>
        <taxon>Clytiidae</taxon>
        <taxon>Clytia</taxon>
    </lineage>
</organism>
<dbReference type="InterPro" id="IPR053950">
    <property type="entry name" value="CAP_N"/>
</dbReference>
<comment type="subcellular location">
    <subcellularLocation>
        <location evidence="1">Cell membrane</location>
        <topology evidence="1">Peripheral membrane protein</topology>
    </subcellularLocation>
</comment>
<dbReference type="InterPro" id="IPR036223">
    <property type="entry name" value="CAP_C_sf"/>
</dbReference>
<evidence type="ECO:0000313" key="8">
    <source>
        <dbReference type="EnsemblMetazoa" id="CLYHEMP000918.1"/>
    </source>
</evidence>
<accession>A0A7M5WQ85</accession>
<name>A0A7M5WQ85_9CNID</name>
<dbReference type="InterPro" id="IPR018106">
    <property type="entry name" value="CAP_CS_N"/>
</dbReference>
<evidence type="ECO:0000256" key="1">
    <source>
        <dbReference type="ARBA" id="ARBA00004202"/>
    </source>
</evidence>
<feature type="region of interest" description="Disordered" evidence="6">
    <location>
        <begin position="284"/>
        <end position="323"/>
    </location>
</feature>
<dbReference type="SUPFAM" id="SSF69340">
    <property type="entry name" value="C-terminal domain of adenylylcyclase associated protein"/>
    <property type="match status" value="1"/>
</dbReference>
<dbReference type="InterPro" id="IPR016098">
    <property type="entry name" value="CAP/MinC_C"/>
</dbReference>
<dbReference type="InterPro" id="IPR028417">
    <property type="entry name" value="CAP_CS_C"/>
</dbReference>
<evidence type="ECO:0000256" key="3">
    <source>
        <dbReference type="ARBA" id="ARBA00022475"/>
    </source>
</evidence>
<evidence type="ECO:0000256" key="4">
    <source>
        <dbReference type="ARBA" id="ARBA00023136"/>
    </source>
</evidence>
<dbReference type="InterPro" id="IPR006599">
    <property type="entry name" value="CARP_motif"/>
</dbReference>
<dbReference type="Pfam" id="PF01213">
    <property type="entry name" value="CAP_N-CM"/>
    <property type="match status" value="1"/>
</dbReference>
<dbReference type="InterPro" id="IPR001837">
    <property type="entry name" value="Adenylate_cyclase-assoc_CAP"/>
</dbReference>
<dbReference type="GO" id="GO:0005737">
    <property type="term" value="C:cytoplasm"/>
    <property type="evidence" value="ECO:0007669"/>
    <property type="project" value="TreeGrafter"/>
</dbReference>
<dbReference type="PROSITE" id="PS51329">
    <property type="entry name" value="C_CAP_COFACTOR_C"/>
    <property type="match status" value="1"/>
</dbReference>
<proteinExistence type="inferred from homology"/>
<dbReference type="AlphaFoldDB" id="A0A7M5WQ85"/>
<dbReference type="SMART" id="SM00673">
    <property type="entry name" value="CARP"/>
    <property type="match status" value="2"/>
</dbReference>
<keyword evidence="4" id="KW-0472">Membrane</keyword>
<dbReference type="InterPro" id="IPR013992">
    <property type="entry name" value="Adenylate_cyclase-assoc_CAP_N"/>
</dbReference>
<dbReference type="InterPro" id="IPR036222">
    <property type="entry name" value="CAP_N_sf"/>
</dbReference>
<evidence type="ECO:0000259" key="7">
    <source>
        <dbReference type="PROSITE" id="PS51329"/>
    </source>
</evidence>
<dbReference type="PANTHER" id="PTHR10652">
    <property type="entry name" value="ADENYLYL CYCLASE-ASSOCIATED PROTEIN"/>
    <property type="match status" value="1"/>
</dbReference>
<dbReference type="RefSeq" id="XP_066922085.1">
    <property type="nucleotide sequence ID" value="XM_067065984.1"/>
</dbReference>
<dbReference type="PROSITE" id="PS01089">
    <property type="entry name" value="CAP_2"/>
    <property type="match status" value="1"/>
</dbReference>
<feature type="compositionally biased region" description="Low complexity" evidence="6">
    <location>
        <begin position="211"/>
        <end position="226"/>
    </location>
</feature>
<comment type="similarity">
    <text evidence="2 5">Belongs to the CAP family.</text>
</comment>
<evidence type="ECO:0000256" key="6">
    <source>
        <dbReference type="SAM" id="MobiDB-lite"/>
    </source>
</evidence>
<reference evidence="8" key="1">
    <citation type="submission" date="2021-01" db="UniProtKB">
        <authorList>
            <consortium name="EnsemblMetazoa"/>
        </authorList>
    </citation>
    <scope>IDENTIFICATION</scope>
</reference>
<evidence type="ECO:0000256" key="5">
    <source>
        <dbReference type="RuleBase" id="RU000647"/>
    </source>
</evidence>
<protein>
    <recommendedName>
        <fullName evidence="5">Adenylyl cyclase-associated protein</fullName>
    </recommendedName>
</protein>
<dbReference type="InterPro" id="IPR017901">
    <property type="entry name" value="C-CAP_CF_C-like"/>
</dbReference>
<dbReference type="SUPFAM" id="SSF101278">
    <property type="entry name" value="N-terminal domain of adenylylcyclase associated protein, CAP"/>
    <property type="match status" value="1"/>
</dbReference>
<evidence type="ECO:0000256" key="2">
    <source>
        <dbReference type="ARBA" id="ARBA00007659"/>
    </source>
</evidence>
<keyword evidence="9" id="KW-1185">Reference proteome</keyword>
<dbReference type="FunFam" id="2.160.20.70:FF:000001">
    <property type="entry name" value="Adenylyl cyclase-associated protein"/>
    <property type="match status" value="1"/>
</dbReference>
<dbReference type="Pfam" id="PF08603">
    <property type="entry name" value="CAP_C"/>
    <property type="match status" value="1"/>
</dbReference>